<keyword evidence="2 5" id="KW-0812">Transmembrane</keyword>
<sequence>MSSNNQFPGFPDFGNFGKGRAGRSSAAKPQLPKFKKPGPLGITVIILAALLLFIVLMAGLWTEVLWYKQLGYLQILFTQWGSAALMGLVGFVLAFVIVVVNIFLAVRSMKPGRSAASVSEYSRQIVSHPKLFTFGIAALVGIYSVLKLAPSWSVLQVALNSTPFGKKDPIWGFDLSFFTFQLPLLDLLSSAILAMVATAAVATAVIYYLGGAIQVTPKVHVRRGARIHLGILAGILSLLVGLRYIVGRFNMLAQQGGPTDGAMYTDINAALPANTILAVISALIAILFFVAAFKGTWRLPVAGLVVLVVSSLVIGFGYPMLMQRFKVDPNAKALESTYIQHNIDATLAAFGMDDLEYKTTSATTKAEAGQLAEDQASTSQIRLLDPEIISPTVRQLQQSRPYYTFPEQFAVDRYKIDGEKADTVIAVRDINQEGLSQGQRTWVNDHTVYTHGFGAVAAFGNKVTPDGLPAYWEHSIPSRGKMGDYEPRIYFSPQSPQYSVVGAPKGSAPQELDYPDDNAESGQVNNTFQGDGGPSLGNFWNKFLYALRFQSTDLFFSDQVNEKSQILYDRDPSLRVAKAAPYLTLDRKPYPAVVDVDGDPKTPKRLVWIVDGYTTSNAYPYAEHVSVDSVTDDSRTNDEEQFTPRSQINYMRNSVKAVVDAYDGSVSLYQWDKQDPVLRTWQKVFPGKIKPISEISGDLMAHLRYPEDLFKVQRKLLETYHVTQAEKFYTGGDQWKLSEDPTVSVPKNESAPVQPPYYLTMKMPSQPSAEFSLTSVFIPGGGSKRAAMAGFLAVDSETGSEAGKVREGYGKMRLMALPSSTTVPGPGQVQNNFNSDQRVSKELNLQDQQGTKVLRGNLLTLPVGGGLLYIQPVYVQSTGTTSYPQLRSVLTSFGDKVGFAPTLEESLNQVFGGDAAASTSSVIGGEGAKKPTAEKVEQSADQKLQSALQDAKAALDSGGKALSKQDWNEYGKSQEALKKALEEAVKADQERAKVKTK</sequence>
<evidence type="ECO:0000256" key="2">
    <source>
        <dbReference type="ARBA" id="ARBA00022692"/>
    </source>
</evidence>
<dbReference type="KEGG" id="wne:PIG85_07510"/>
<dbReference type="PANTHER" id="PTHR39344:SF1">
    <property type="entry name" value="UPF0182 PROTEIN SLL1060"/>
    <property type="match status" value="1"/>
</dbReference>
<dbReference type="Proteomes" id="UP001211044">
    <property type="component" value="Chromosome"/>
</dbReference>
<dbReference type="GO" id="GO:0005576">
    <property type="term" value="C:extracellular region"/>
    <property type="evidence" value="ECO:0007669"/>
    <property type="project" value="TreeGrafter"/>
</dbReference>
<accession>A0AB38XMD3</accession>
<feature type="transmembrane region" description="Helical" evidence="5">
    <location>
        <begin position="187"/>
        <end position="209"/>
    </location>
</feature>
<feature type="transmembrane region" description="Helical" evidence="5">
    <location>
        <begin position="229"/>
        <end position="249"/>
    </location>
</feature>
<feature type="transmembrane region" description="Helical" evidence="5">
    <location>
        <begin position="81"/>
        <end position="104"/>
    </location>
</feature>
<feature type="compositionally biased region" description="Basic and acidic residues" evidence="6">
    <location>
        <begin position="927"/>
        <end position="940"/>
    </location>
</feature>
<evidence type="ECO:0000256" key="6">
    <source>
        <dbReference type="SAM" id="MobiDB-lite"/>
    </source>
</evidence>
<feature type="transmembrane region" description="Helical" evidence="5">
    <location>
        <begin position="40"/>
        <end position="61"/>
    </location>
</feature>
<evidence type="ECO:0000256" key="4">
    <source>
        <dbReference type="ARBA" id="ARBA00023136"/>
    </source>
</evidence>
<keyword evidence="4 5" id="KW-0472">Membrane</keyword>
<evidence type="ECO:0000313" key="7">
    <source>
        <dbReference type="EMBL" id="WCE45498.1"/>
    </source>
</evidence>
<organism evidence="7 8">
    <name type="scientific">Winkia neuii subsp. anitrata</name>
    <dbReference type="NCBI Taxonomy" id="29318"/>
    <lineage>
        <taxon>Bacteria</taxon>
        <taxon>Bacillati</taxon>
        <taxon>Actinomycetota</taxon>
        <taxon>Actinomycetes</taxon>
        <taxon>Actinomycetales</taxon>
        <taxon>Actinomycetaceae</taxon>
        <taxon>Winkia</taxon>
    </lineage>
</organism>
<dbReference type="PANTHER" id="PTHR39344">
    <property type="entry name" value="UPF0182 PROTEIN SLL1060"/>
    <property type="match status" value="1"/>
</dbReference>
<feature type="transmembrane region" description="Helical" evidence="5">
    <location>
        <begin position="299"/>
        <end position="321"/>
    </location>
</feature>
<evidence type="ECO:0000256" key="1">
    <source>
        <dbReference type="ARBA" id="ARBA00022475"/>
    </source>
</evidence>
<dbReference type="Pfam" id="PF03699">
    <property type="entry name" value="UPF0182"/>
    <property type="match status" value="1"/>
</dbReference>
<dbReference type="GO" id="GO:0005886">
    <property type="term" value="C:plasma membrane"/>
    <property type="evidence" value="ECO:0007669"/>
    <property type="project" value="UniProtKB-SubCell"/>
</dbReference>
<evidence type="ECO:0000256" key="3">
    <source>
        <dbReference type="ARBA" id="ARBA00022989"/>
    </source>
</evidence>
<dbReference type="AlphaFoldDB" id="A0AB38XMD3"/>
<dbReference type="EMBL" id="CP116394">
    <property type="protein sequence ID" value="WCE45498.1"/>
    <property type="molecule type" value="Genomic_DNA"/>
</dbReference>
<feature type="region of interest" description="Disordered" evidence="6">
    <location>
        <begin position="919"/>
        <end position="949"/>
    </location>
</feature>
<protein>
    <recommendedName>
        <fullName evidence="5">UPF0182 protein PIG85_07510</fullName>
    </recommendedName>
</protein>
<feature type="transmembrane region" description="Helical" evidence="5">
    <location>
        <begin position="269"/>
        <end position="292"/>
    </location>
</feature>
<comment type="similarity">
    <text evidence="5">Belongs to the UPF0182 family.</text>
</comment>
<dbReference type="InterPro" id="IPR005372">
    <property type="entry name" value="UPF0182"/>
</dbReference>
<dbReference type="HAMAP" id="MF_01600">
    <property type="entry name" value="UPF0182"/>
    <property type="match status" value="1"/>
</dbReference>
<gene>
    <name evidence="7" type="ORF">PIG85_07510</name>
</gene>
<dbReference type="RefSeq" id="WP_180803565.1">
    <property type="nucleotide sequence ID" value="NZ_CP116394.1"/>
</dbReference>
<name>A0AB38XMD3_9ACTO</name>
<keyword evidence="1 5" id="KW-1003">Cell membrane</keyword>
<feature type="transmembrane region" description="Helical" evidence="5">
    <location>
        <begin position="131"/>
        <end position="149"/>
    </location>
</feature>
<proteinExistence type="inferred from homology"/>
<keyword evidence="3 5" id="KW-1133">Transmembrane helix</keyword>
<evidence type="ECO:0000256" key="5">
    <source>
        <dbReference type="HAMAP-Rule" id="MF_01600"/>
    </source>
</evidence>
<reference evidence="7" key="1">
    <citation type="submission" date="2023-01" db="EMBL/GenBank/DDBJ databases">
        <title>Comparative Genomic Analysis of the Clinically-Derived Winkia Strain NY0527 Provides Evidence into the Taxonomic Reassignment of Winkia neuii and Characterizes Their Virulence Traits.</title>
        <authorList>
            <person name="Cai X."/>
            <person name="Peng Y."/>
            <person name="Li M."/>
            <person name="Qiu Y."/>
            <person name="Wang Y."/>
            <person name="Xu L."/>
            <person name="Hou Q."/>
        </authorList>
    </citation>
    <scope>NUCLEOTIDE SEQUENCE</scope>
    <source>
        <strain evidence="7">NY0527</strain>
    </source>
</reference>
<comment type="subcellular location">
    <subcellularLocation>
        <location evidence="5">Cell membrane</location>
        <topology evidence="5">Multi-pass membrane protein</topology>
    </subcellularLocation>
</comment>
<evidence type="ECO:0000313" key="8">
    <source>
        <dbReference type="Proteomes" id="UP001211044"/>
    </source>
</evidence>